<accession>A0AAD7TDL4</accession>
<dbReference type="EMBL" id="JAINUG010000001">
    <property type="protein sequence ID" value="KAJ8419044.1"/>
    <property type="molecule type" value="Genomic_DNA"/>
</dbReference>
<dbReference type="AlphaFoldDB" id="A0AAD7TDL4"/>
<feature type="region of interest" description="Disordered" evidence="1">
    <location>
        <begin position="28"/>
        <end position="70"/>
    </location>
</feature>
<protein>
    <submittedName>
        <fullName evidence="2">Uncharacterized protein</fullName>
    </submittedName>
</protein>
<proteinExistence type="predicted"/>
<evidence type="ECO:0000313" key="3">
    <source>
        <dbReference type="Proteomes" id="UP001221898"/>
    </source>
</evidence>
<reference evidence="2" key="1">
    <citation type="journal article" date="2023" name="Science">
        <title>Genome structures resolve the early diversification of teleost fishes.</title>
        <authorList>
            <person name="Parey E."/>
            <person name="Louis A."/>
            <person name="Montfort J."/>
            <person name="Bouchez O."/>
            <person name="Roques C."/>
            <person name="Iampietro C."/>
            <person name="Lluch J."/>
            <person name="Castinel A."/>
            <person name="Donnadieu C."/>
            <person name="Desvignes T."/>
            <person name="Floi Bucao C."/>
            <person name="Jouanno E."/>
            <person name="Wen M."/>
            <person name="Mejri S."/>
            <person name="Dirks R."/>
            <person name="Jansen H."/>
            <person name="Henkel C."/>
            <person name="Chen W.J."/>
            <person name="Zahm M."/>
            <person name="Cabau C."/>
            <person name="Klopp C."/>
            <person name="Thompson A.W."/>
            <person name="Robinson-Rechavi M."/>
            <person name="Braasch I."/>
            <person name="Lecointre G."/>
            <person name="Bobe J."/>
            <person name="Postlethwait J.H."/>
            <person name="Berthelot C."/>
            <person name="Roest Crollius H."/>
            <person name="Guiguen Y."/>
        </authorList>
    </citation>
    <scope>NUCLEOTIDE SEQUENCE</scope>
    <source>
        <strain evidence="2">NC1722</strain>
    </source>
</reference>
<evidence type="ECO:0000313" key="2">
    <source>
        <dbReference type="EMBL" id="KAJ8419044.1"/>
    </source>
</evidence>
<comment type="caution">
    <text evidence="2">The sequence shown here is derived from an EMBL/GenBank/DDBJ whole genome shotgun (WGS) entry which is preliminary data.</text>
</comment>
<keyword evidence="3" id="KW-1185">Reference proteome</keyword>
<name>A0AAD7TDL4_9TELE</name>
<dbReference type="Proteomes" id="UP001221898">
    <property type="component" value="Unassembled WGS sequence"/>
</dbReference>
<evidence type="ECO:0000256" key="1">
    <source>
        <dbReference type="SAM" id="MobiDB-lite"/>
    </source>
</evidence>
<organism evidence="2 3">
    <name type="scientific">Aldrovandia affinis</name>
    <dbReference type="NCBI Taxonomy" id="143900"/>
    <lineage>
        <taxon>Eukaryota</taxon>
        <taxon>Metazoa</taxon>
        <taxon>Chordata</taxon>
        <taxon>Craniata</taxon>
        <taxon>Vertebrata</taxon>
        <taxon>Euteleostomi</taxon>
        <taxon>Actinopterygii</taxon>
        <taxon>Neopterygii</taxon>
        <taxon>Teleostei</taxon>
        <taxon>Notacanthiformes</taxon>
        <taxon>Halosauridae</taxon>
        <taxon>Aldrovandia</taxon>
    </lineage>
</organism>
<sequence length="120" mass="12983">MLRLRATVVKFYPERCAIKRQANVCQSGSHIDTQGSSPPAQALPGLTPTESRPKLPVRESGGWGVHPTPRGLDAVTTMTAVLQSAPGLRSKAVRTPLGHVLTPPCRSPIYSRPCHLQRLI</sequence>
<feature type="compositionally biased region" description="Polar residues" evidence="1">
    <location>
        <begin position="28"/>
        <end position="39"/>
    </location>
</feature>
<gene>
    <name evidence="2" type="ORF">AAFF_G00005430</name>
</gene>